<dbReference type="EMBL" id="MU003525">
    <property type="protein sequence ID" value="KAF2466272.1"/>
    <property type="molecule type" value="Genomic_DNA"/>
</dbReference>
<comment type="caution">
    <text evidence="1">The sequence shown here is derived from an EMBL/GenBank/DDBJ whole genome shotgun (WGS) entry which is preliminary data.</text>
</comment>
<reference evidence="1" key="1">
    <citation type="journal article" date="2020" name="Stud. Mycol.">
        <title>101 Dothideomycetes genomes: a test case for predicting lifestyles and emergence of pathogens.</title>
        <authorList>
            <person name="Haridas S."/>
            <person name="Albert R."/>
            <person name="Binder M."/>
            <person name="Bloem J."/>
            <person name="Labutti K."/>
            <person name="Salamov A."/>
            <person name="Andreopoulos B."/>
            <person name="Baker S."/>
            <person name="Barry K."/>
            <person name="Bills G."/>
            <person name="Bluhm B."/>
            <person name="Cannon C."/>
            <person name="Castanera R."/>
            <person name="Culley D."/>
            <person name="Daum C."/>
            <person name="Ezra D."/>
            <person name="Gonzalez J."/>
            <person name="Henrissat B."/>
            <person name="Kuo A."/>
            <person name="Liang C."/>
            <person name="Lipzen A."/>
            <person name="Lutzoni F."/>
            <person name="Magnuson J."/>
            <person name="Mondo S."/>
            <person name="Nolan M."/>
            <person name="Ohm R."/>
            <person name="Pangilinan J."/>
            <person name="Park H.-J."/>
            <person name="Ramirez L."/>
            <person name="Alfaro M."/>
            <person name="Sun H."/>
            <person name="Tritt A."/>
            <person name="Yoshinaga Y."/>
            <person name="Zwiers L.-H."/>
            <person name="Turgeon B."/>
            <person name="Goodwin S."/>
            <person name="Spatafora J."/>
            <person name="Crous P."/>
            <person name="Grigoriev I."/>
        </authorList>
    </citation>
    <scope>NUCLEOTIDE SEQUENCE</scope>
    <source>
        <strain evidence="1">ATCC 200398</strain>
    </source>
</reference>
<gene>
    <name evidence="1" type="ORF">BDR25DRAFT_359638</name>
</gene>
<evidence type="ECO:0000313" key="2">
    <source>
        <dbReference type="Proteomes" id="UP000799755"/>
    </source>
</evidence>
<sequence length="183" mass="19925">MTTKDQNPAISTSHFLQYQARPPEAAEGTLAVILVCLGAEEVGNGARRADASNLALGESKMPPNMLRCVESEPSIRLAHPRGVIVAFFLRIESKLEASLALQSRLLGLLFIPESPRYLLVKGRIEEASKSRETLRGNSVPAEYGIEEEKRDATTVGALNMFTGILFVAFSLLTTLKTPGTELR</sequence>
<accession>A0ACB6QIX5</accession>
<name>A0ACB6QIX5_9PLEO</name>
<proteinExistence type="predicted"/>
<evidence type="ECO:0000313" key="1">
    <source>
        <dbReference type="EMBL" id="KAF2466272.1"/>
    </source>
</evidence>
<keyword evidence="2" id="KW-1185">Reference proteome</keyword>
<organism evidence="1 2">
    <name type="scientific">Lindgomyces ingoldianus</name>
    <dbReference type="NCBI Taxonomy" id="673940"/>
    <lineage>
        <taxon>Eukaryota</taxon>
        <taxon>Fungi</taxon>
        <taxon>Dikarya</taxon>
        <taxon>Ascomycota</taxon>
        <taxon>Pezizomycotina</taxon>
        <taxon>Dothideomycetes</taxon>
        <taxon>Pleosporomycetidae</taxon>
        <taxon>Pleosporales</taxon>
        <taxon>Lindgomycetaceae</taxon>
        <taxon>Lindgomyces</taxon>
    </lineage>
</organism>
<protein>
    <submittedName>
        <fullName evidence="1">Uncharacterized protein</fullName>
    </submittedName>
</protein>
<dbReference type="Proteomes" id="UP000799755">
    <property type="component" value="Unassembled WGS sequence"/>
</dbReference>